<dbReference type="Pfam" id="PF01510">
    <property type="entry name" value="Amidase_2"/>
    <property type="match status" value="1"/>
</dbReference>
<evidence type="ECO:0000313" key="7">
    <source>
        <dbReference type="Proteomes" id="UP000502136"/>
    </source>
</evidence>
<keyword evidence="7" id="KW-1185">Reference proteome</keyword>
<dbReference type="EC" id="3.5.1.28" evidence="2"/>
<dbReference type="Proteomes" id="UP000502136">
    <property type="component" value="Chromosome"/>
</dbReference>
<dbReference type="AlphaFoldDB" id="A0A6H2GZA9"/>
<organism evidence="6 7">
    <name type="scientific">Paenibacillus albicereus</name>
    <dbReference type="NCBI Taxonomy" id="2726185"/>
    <lineage>
        <taxon>Bacteria</taxon>
        <taxon>Bacillati</taxon>
        <taxon>Bacillota</taxon>
        <taxon>Bacilli</taxon>
        <taxon>Bacillales</taxon>
        <taxon>Paenibacillaceae</taxon>
        <taxon>Paenibacillus</taxon>
    </lineage>
</organism>
<dbReference type="PANTHER" id="PTHR30417">
    <property type="entry name" value="N-ACETYLMURAMOYL-L-ALANINE AMIDASE AMID"/>
    <property type="match status" value="1"/>
</dbReference>
<evidence type="ECO:0000256" key="4">
    <source>
        <dbReference type="ARBA" id="ARBA00023316"/>
    </source>
</evidence>
<dbReference type="PANTHER" id="PTHR30417:SF1">
    <property type="entry name" value="N-ACETYLMURAMOYL-L-ALANINE AMIDASE AMID"/>
    <property type="match status" value="1"/>
</dbReference>
<evidence type="ECO:0000256" key="1">
    <source>
        <dbReference type="ARBA" id="ARBA00001561"/>
    </source>
</evidence>
<evidence type="ECO:0000256" key="3">
    <source>
        <dbReference type="ARBA" id="ARBA00022801"/>
    </source>
</evidence>
<dbReference type="InterPro" id="IPR002502">
    <property type="entry name" value="Amidase_domain"/>
</dbReference>
<dbReference type="KEGG" id="palr:HGI30_15160"/>
<sequence>MDSNKYPIERRYIDRRANVRPGTRLVTGGPAFFVAHDTGNPGASADNHWTYFQRMTDRTASAHVFIDDRRILEIIPTGTGADPAEQAYHVVRSVKTDNELYGYDANHAALGIELCYGGSIDFAAAYQRMVWYLALCCHKWGKTPSTHIVSHRQLDPARKRDIDQALATRGKTLGDLIRDVTAEMASTAVRPAPSAAKLPADVRDHVIVSYIQPARHAALQQSLREEAAHYERLAANVRAAAAGEGLPKSNAQEIIYNWLSPAWFNAKQSGGDSGRYNQMANALRVCAGIPLA</sequence>
<dbReference type="InterPro" id="IPR036505">
    <property type="entry name" value="Amidase/PGRP_sf"/>
</dbReference>
<dbReference type="CDD" id="cd06583">
    <property type="entry name" value="PGRP"/>
    <property type="match status" value="1"/>
</dbReference>
<dbReference type="GO" id="GO:0009253">
    <property type="term" value="P:peptidoglycan catabolic process"/>
    <property type="evidence" value="ECO:0007669"/>
    <property type="project" value="InterPro"/>
</dbReference>
<dbReference type="GO" id="GO:0008745">
    <property type="term" value="F:N-acetylmuramoyl-L-alanine amidase activity"/>
    <property type="evidence" value="ECO:0007669"/>
    <property type="project" value="UniProtKB-EC"/>
</dbReference>
<gene>
    <name evidence="6" type="ORF">HGI30_15160</name>
</gene>
<dbReference type="Gene3D" id="3.40.80.10">
    <property type="entry name" value="Peptidoglycan recognition protein-like"/>
    <property type="match status" value="1"/>
</dbReference>
<evidence type="ECO:0000259" key="5">
    <source>
        <dbReference type="SMART" id="SM00644"/>
    </source>
</evidence>
<dbReference type="SMART" id="SM00644">
    <property type="entry name" value="Ami_2"/>
    <property type="match status" value="1"/>
</dbReference>
<name>A0A6H2GZA9_9BACL</name>
<dbReference type="EMBL" id="CP051428">
    <property type="protein sequence ID" value="QJC52771.1"/>
    <property type="molecule type" value="Genomic_DNA"/>
</dbReference>
<dbReference type="SUPFAM" id="SSF55846">
    <property type="entry name" value="N-acetylmuramoyl-L-alanine amidase-like"/>
    <property type="match status" value="1"/>
</dbReference>
<dbReference type="GO" id="GO:0071555">
    <property type="term" value="P:cell wall organization"/>
    <property type="evidence" value="ECO:0007669"/>
    <property type="project" value="UniProtKB-KW"/>
</dbReference>
<dbReference type="RefSeq" id="WP_168908323.1">
    <property type="nucleotide sequence ID" value="NZ_CP051428.1"/>
</dbReference>
<keyword evidence="3" id="KW-0378">Hydrolase</keyword>
<evidence type="ECO:0000313" key="6">
    <source>
        <dbReference type="EMBL" id="QJC52771.1"/>
    </source>
</evidence>
<protein>
    <recommendedName>
        <fullName evidence="2">N-acetylmuramoyl-L-alanine amidase</fullName>
        <ecNumber evidence="2">3.5.1.28</ecNumber>
    </recommendedName>
</protein>
<feature type="domain" description="N-acetylmuramoyl-L-alanine amidase" evidence="5">
    <location>
        <begin position="18"/>
        <end position="162"/>
    </location>
</feature>
<comment type="catalytic activity">
    <reaction evidence="1">
        <text>Hydrolyzes the link between N-acetylmuramoyl residues and L-amino acid residues in certain cell-wall glycopeptides.</text>
        <dbReference type="EC" id="3.5.1.28"/>
    </reaction>
</comment>
<keyword evidence="4" id="KW-0961">Cell wall biogenesis/degradation</keyword>
<accession>A0A6H2GZA9</accession>
<dbReference type="GO" id="GO:0009254">
    <property type="term" value="P:peptidoglycan turnover"/>
    <property type="evidence" value="ECO:0007669"/>
    <property type="project" value="TreeGrafter"/>
</dbReference>
<evidence type="ECO:0000256" key="2">
    <source>
        <dbReference type="ARBA" id="ARBA00011901"/>
    </source>
</evidence>
<dbReference type="InterPro" id="IPR051206">
    <property type="entry name" value="NAMLAA_amidase_2"/>
</dbReference>
<reference evidence="6 7" key="1">
    <citation type="submission" date="2020-04" db="EMBL/GenBank/DDBJ databases">
        <title>Novel Paenibacillus strain UniB2 isolated from commercial digestive syrup.</title>
        <authorList>
            <person name="Thorat V."/>
            <person name="Kirdat K."/>
            <person name="Tiwarekar B."/>
            <person name="Yadav A."/>
        </authorList>
    </citation>
    <scope>NUCLEOTIDE SEQUENCE [LARGE SCALE GENOMIC DNA]</scope>
    <source>
        <strain evidence="6 7">UniB2</strain>
    </source>
</reference>
<proteinExistence type="predicted"/>